<dbReference type="GO" id="GO:0005783">
    <property type="term" value="C:endoplasmic reticulum"/>
    <property type="evidence" value="ECO:0007669"/>
    <property type="project" value="TreeGrafter"/>
</dbReference>
<feature type="transmembrane region" description="Helical" evidence="6">
    <location>
        <begin position="154"/>
        <end position="173"/>
    </location>
</feature>
<evidence type="ECO:0000256" key="2">
    <source>
        <dbReference type="ARBA" id="ARBA00007322"/>
    </source>
</evidence>
<evidence type="ECO:0000256" key="3">
    <source>
        <dbReference type="ARBA" id="ARBA00022692"/>
    </source>
</evidence>
<evidence type="ECO:0000313" key="7">
    <source>
        <dbReference type="EMBL" id="KZS93254.1"/>
    </source>
</evidence>
<evidence type="ECO:0000256" key="5">
    <source>
        <dbReference type="ARBA" id="ARBA00023136"/>
    </source>
</evidence>
<dbReference type="STRING" id="1314777.A0A164UI71"/>
<comment type="subcellular location">
    <subcellularLocation>
        <location evidence="1">Membrane</location>
        <topology evidence="1">Multi-pass membrane protein</topology>
    </subcellularLocation>
</comment>
<gene>
    <name evidence="7" type="ORF">SISNIDRAFT_454405</name>
</gene>
<feature type="transmembrane region" description="Helical" evidence="6">
    <location>
        <begin position="37"/>
        <end position="58"/>
    </location>
</feature>
<dbReference type="GO" id="GO:0016020">
    <property type="term" value="C:membrane"/>
    <property type="evidence" value="ECO:0007669"/>
    <property type="project" value="UniProtKB-SubCell"/>
</dbReference>
<proteinExistence type="inferred from homology"/>
<dbReference type="InterPro" id="IPR005344">
    <property type="entry name" value="TMEM33/Pom33"/>
</dbReference>
<dbReference type="PANTHER" id="PTHR12703:SF4">
    <property type="entry name" value="TRANSMEMBRANE PROTEIN 33"/>
    <property type="match status" value="1"/>
</dbReference>
<dbReference type="GO" id="GO:0061024">
    <property type="term" value="P:membrane organization"/>
    <property type="evidence" value="ECO:0007669"/>
    <property type="project" value="TreeGrafter"/>
</dbReference>
<dbReference type="AlphaFoldDB" id="A0A164UI71"/>
<feature type="transmembrane region" description="Helical" evidence="6">
    <location>
        <begin position="6"/>
        <end position="25"/>
    </location>
</feature>
<dbReference type="PANTHER" id="PTHR12703">
    <property type="entry name" value="TRANSMEMBRANE PROTEIN 33"/>
    <property type="match status" value="1"/>
</dbReference>
<keyword evidence="3 6" id="KW-0812">Transmembrane</keyword>
<sequence length="255" mass="28441">MASTQHYVWAAGHFILFTCSLRYLLAWATFKSAAYIWWYKTAFLGALVSYVIVVQKALGTPQPNGAYFKRALADENTQYLLLAFFWWISKPIPLALGPFAIFSLFHTLTFFRSTILPLVFPPPPAPAGTPPPQSSYSKVIQTWVKSNYDPAMKAVAYIELLLLARVVLGALFLQNSFSAPIVYVHFVRQRYYNSTFTRDAIAHVTHVIDGHAAKEGLPPLVPKTWDTFKAVVGKWSGTVLTSQPNAAGGRQPARN</sequence>
<keyword evidence="4 6" id="KW-1133">Transmembrane helix</keyword>
<dbReference type="EMBL" id="KV419407">
    <property type="protein sequence ID" value="KZS93254.1"/>
    <property type="molecule type" value="Genomic_DNA"/>
</dbReference>
<accession>A0A164UI71</accession>
<evidence type="ECO:0000313" key="8">
    <source>
        <dbReference type="Proteomes" id="UP000076722"/>
    </source>
</evidence>
<evidence type="ECO:0000256" key="1">
    <source>
        <dbReference type="ARBA" id="ARBA00004141"/>
    </source>
</evidence>
<keyword evidence="5 6" id="KW-0472">Membrane</keyword>
<evidence type="ECO:0008006" key="9">
    <source>
        <dbReference type="Google" id="ProtNLM"/>
    </source>
</evidence>
<evidence type="ECO:0000256" key="6">
    <source>
        <dbReference type="SAM" id="Phobius"/>
    </source>
</evidence>
<dbReference type="Proteomes" id="UP000076722">
    <property type="component" value="Unassembled WGS sequence"/>
</dbReference>
<dbReference type="InterPro" id="IPR051645">
    <property type="entry name" value="PER33/POM33_regulator"/>
</dbReference>
<evidence type="ECO:0000256" key="4">
    <source>
        <dbReference type="ARBA" id="ARBA00022989"/>
    </source>
</evidence>
<keyword evidence="8" id="KW-1185">Reference proteome</keyword>
<reference evidence="7 8" key="1">
    <citation type="journal article" date="2016" name="Mol. Biol. Evol.">
        <title>Comparative Genomics of Early-Diverging Mushroom-Forming Fungi Provides Insights into the Origins of Lignocellulose Decay Capabilities.</title>
        <authorList>
            <person name="Nagy L.G."/>
            <person name="Riley R."/>
            <person name="Tritt A."/>
            <person name="Adam C."/>
            <person name="Daum C."/>
            <person name="Floudas D."/>
            <person name="Sun H."/>
            <person name="Yadav J.S."/>
            <person name="Pangilinan J."/>
            <person name="Larsson K.H."/>
            <person name="Matsuura K."/>
            <person name="Barry K."/>
            <person name="Labutti K."/>
            <person name="Kuo R."/>
            <person name="Ohm R.A."/>
            <person name="Bhattacharya S.S."/>
            <person name="Shirouzu T."/>
            <person name="Yoshinaga Y."/>
            <person name="Martin F.M."/>
            <person name="Grigoriev I.V."/>
            <person name="Hibbett D.S."/>
        </authorList>
    </citation>
    <scope>NUCLEOTIDE SEQUENCE [LARGE SCALE GENOMIC DNA]</scope>
    <source>
        <strain evidence="7 8">HHB9708</strain>
    </source>
</reference>
<dbReference type="OrthoDB" id="5581259at2759"/>
<dbReference type="Pfam" id="PF03661">
    <property type="entry name" value="TMEM33_Pom33"/>
    <property type="match status" value="1"/>
</dbReference>
<comment type="similarity">
    <text evidence="2">Belongs to the PER33/POM33 family.</text>
</comment>
<dbReference type="GO" id="GO:0071786">
    <property type="term" value="P:endoplasmic reticulum tubular network organization"/>
    <property type="evidence" value="ECO:0007669"/>
    <property type="project" value="TreeGrafter"/>
</dbReference>
<name>A0A164UI71_9AGAM</name>
<organism evidence="7 8">
    <name type="scientific">Sistotremastrum niveocremeum HHB9708</name>
    <dbReference type="NCBI Taxonomy" id="1314777"/>
    <lineage>
        <taxon>Eukaryota</taxon>
        <taxon>Fungi</taxon>
        <taxon>Dikarya</taxon>
        <taxon>Basidiomycota</taxon>
        <taxon>Agaricomycotina</taxon>
        <taxon>Agaricomycetes</taxon>
        <taxon>Sistotremastrales</taxon>
        <taxon>Sistotremastraceae</taxon>
        <taxon>Sertulicium</taxon>
        <taxon>Sertulicium niveocremeum</taxon>
    </lineage>
</organism>
<protein>
    <recommendedName>
        <fullName evidence="9">Endoplasmic reticulum protein</fullName>
    </recommendedName>
</protein>
<feature type="transmembrane region" description="Helical" evidence="6">
    <location>
        <begin position="78"/>
        <end position="105"/>
    </location>
</feature>